<proteinExistence type="inferred from homology"/>
<dbReference type="PANTHER" id="PTHR48094">
    <property type="entry name" value="PROTEIN/NUCLEIC ACID DEGLYCASE DJ-1-RELATED"/>
    <property type="match status" value="1"/>
</dbReference>
<name>A0A0A7ELQ4_9GAMM</name>
<accession>A0A0A7ELQ4</accession>
<evidence type="ECO:0000256" key="2">
    <source>
        <dbReference type="ARBA" id="ARBA00023239"/>
    </source>
</evidence>
<dbReference type="InterPro" id="IPR039437">
    <property type="entry name" value="FrzH/put_lumazine-bd"/>
</dbReference>
<comment type="similarity">
    <text evidence="3">Belongs to the peptidase C56 family. HSP31-like subfamily.</text>
</comment>
<dbReference type="GO" id="GO:0005737">
    <property type="term" value="C:cytoplasm"/>
    <property type="evidence" value="ECO:0007669"/>
    <property type="project" value="TreeGrafter"/>
</dbReference>
<dbReference type="EMBL" id="CP009889">
    <property type="protein sequence ID" value="AIY67478.1"/>
    <property type="molecule type" value="Genomic_DNA"/>
</dbReference>
<dbReference type="STRING" id="1348114.OM33_20875"/>
<dbReference type="RefSeq" id="WP_040136503.1">
    <property type="nucleotide sequence ID" value="NZ_CP009889.1"/>
</dbReference>
<dbReference type="OrthoDB" id="9792284at2"/>
<dbReference type="GO" id="GO:0019172">
    <property type="term" value="F:glyoxalase III activity"/>
    <property type="evidence" value="ECO:0007669"/>
    <property type="project" value="TreeGrafter"/>
</dbReference>
<dbReference type="HOGENOM" id="CLU_729311_0_0_6"/>
<evidence type="ECO:0000313" key="7">
    <source>
        <dbReference type="Proteomes" id="UP000030341"/>
    </source>
</evidence>
<dbReference type="AlphaFoldDB" id="A0A0A7ELQ4"/>
<dbReference type="GO" id="GO:0019243">
    <property type="term" value="P:methylglyoxal catabolic process to D-lactate via S-lactoyl-glutathione"/>
    <property type="evidence" value="ECO:0007669"/>
    <property type="project" value="TreeGrafter"/>
</dbReference>
<dbReference type="Pfam" id="PF12893">
    <property type="entry name" value="Lumazine_bd_2"/>
    <property type="match status" value="1"/>
</dbReference>
<keyword evidence="2" id="KW-0456">Lyase</keyword>
<dbReference type="Gene3D" id="3.40.50.880">
    <property type="match status" value="1"/>
</dbReference>
<reference evidence="6 7" key="1">
    <citation type="submission" date="2014-11" db="EMBL/GenBank/DDBJ databases">
        <title>Complete Genome Sequence of Pseudoalteromonas sp. Strain OCN003 Isolated from Kaneohe Bay, Oahu, Hawaii.</title>
        <authorList>
            <person name="Beurmann S."/>
            <person name="Videau P."/>
            <person name="Ushijima B."/>
            <person name="Smith A.M."/>
            <person name="Aeby G.S."/>
            <person name="Callahan S.M."/>
            <person name="Belcaid M."/>
        </authorList>
    </citation>
    <scope>NUCLEOTIDE SEQUENCE [LARGE SCALE GENOMIC DNA]</scope>
    <source>
        <strain evidence="6 7">OCN003</strain>
    </source>
</reference>
<evidence type="ECO:0000256" key="4">
    <source>
        <dbReference type="SAM" id="SignalP"/>
    </source>
</evidence>
<dbReference type="Proteomes" id="UP000030341">
    <property type="component" value="Chromosome 2"/>
</dbReference>
<dbReference type="Gene3D" id="3.10.450.50">
    <property type="match status" value="1"/>
</dbReference>
<sequence>MKQTFKWLMLLILVVHFTAQAHAKVDEQREVRAVIHKYINGTSNGEPELIKKAFHERASLLLSHPNKPFWQVSAEDYASWFESPKGQHAGAILSVTIDGDIAMARALITTGSPVKQYIDQFLLKRFPKGWQIVSKTATQLVSQQDNSQLKSAMNKRVLFITSSADHHGESSLPTGVSFSELVEAYEVFINAGYQVDVVSTLGGKLPLAYINTSNEKHKKFIYNQDFMYLLANTLAPEQVDASQYLAVHYVGGGNAMYQVAENKTLQAVTMAVYEKNNGIVSSVCHGTAGIINLKLSNGEYLVAGRKVSGYPTAFEKIDAAYYQQFPFDIEKTITQRGGKFSYGERNQSYVQIDGRIITGTNYQSSKAVALAMVKMMNDM</sequence>
<keyword evidence="7" id="KW-1185">Reference proteome</keyword>
<dbReference type="SUPFAM" id="SSF52317">
    <property type="entry name" value="Class I glutamine amidotransferase-like"/>
    <property type="match status" value="1"/>
</dbReference>
<dbReference type="InterPro" id="IPR050325">
    <property type="entry name" value="Prot/Nucl_acid_deglycase"/>
</dbReference>
<organism evidence="6 7">
    <name type="scientific">Pseudoalteromonas piratica</name>
    <dbReference type="NCBI Taxonomy" id="1348114"/>
    <lineage>
        <taxon>Bacteria</taxon>
        <taxon>Pseudomonadati</taxon>
        <taxon>Pseudomonadota</taxon>
        <taxon>Gammaproteobacteria</taxon>
        <taxon>Alteromonadales</taxon>
        <taxon>Pseudoalteromonadaceae</taxon>
        <taxon>Pseudoalteromonas</taxon>
    </lineage>
</organism>
<evidence type="ECO:0000313" key="6">
    <source>
        <dbReference type="EMBL" id="AIY67478.1"/>
    </source>
</evidence>
<dbReference type="SUPFAM" id="SSF54427">
    <property type="entry name" value="NTF2-like"/>
    <property type="match status" value="1"/>
</dbReference>
<dbReference type="InterPro" id="IPR032710">
    <property type="entry name" value="NTF2-like_dom_sf"/>
</dbReference>
<gene>
    <name evidence="6" type="ORF">OM33_20875</name>
</gene>
<dbReference type="CDD" id="cd03141">
    <property type="entry name" value="GATase1_Hsp31_like"/>
    <property type="match status" value="1"/>
</dbReference>
<dbReference type="InterPro" id="IPR029062">
    <property type="entry name" value="Class_I_gatase-like"/>
</dbReference>
<feature type="domain" description="DJ-1/PfpI" evidence="5">
    <location>
        <begin position="175"/>
        <end position="374"/>
    </location>
</feature>
<keyword evidence="1" id="KW-0346">Stress response</keyword>
<evidence type="ECO:0000259" key="5">
    <source>
        <dbReference type="Pfam" id="PF01965"/>
    </source>
</evidence>
<dbReference type="eggNOG" id="COG0693">
    <property type="taxonomic scope" value="Bacteria"/>
</dbReference>
<dbReference type="PANTHER" id="PTHR48094:SF11">
    <property type="entry name" value="GLUTATHIONE-INDEPENDENT GLYOXALASE HSP31-RELATED"/>
    <property type="match status" value="1"/>
</dbReference>
<evidence type="ECO:0000256" key="1">
    <source>
        <dbReference type="ARBA" id="ARBA00023016"/>
    </source>
</evidence>
<keyword evidence="4" id="KW-0732">Signal</keyword>
<evidence type="ECO:0000256" key="3">
    <source>
        <dbReference type="ARBA" id="ARBA00038493"/>
    </source>
</evidence>
<protein>
    <submittedName>
        <fullName evidence="6">Peptidase</fullName>
    </submittedName>
</protein>
<dbReference type="Pfam" id="PF01965">
    <property type="entry name" value="DJ-1_PfpI"/>
    <property type="match status" value="1"/>
</dbReference>
<feature type="chain" id="PRO_5002039246" evidence="4">
    <location>
        <begin position="24"/>
        <end position="379"/>
    </location>
</feature>
<dbReference type="KEGG" id="pseo:OM33_20875"/>
<dbReference type="InterPro" id="IPR002818">
    <property type="entry name" value="DJ-1/PfpI"/>
</dbReference>
<feature type="signal peptide" evidence="4">
    <location>
        <begin position="1"/>
        <end position="23"/>
    </location>
</feature>